<evidence type="ECO:0000256" key="1">
    <source>
        <dbReference type="SAM" id="SignalP"/>
    </source>
</evidence>
<dbReference type="AlphaFoldDB" id="A0A919CQR9"/>
<keyword evidence="1" id="KW-0732">Signal</keyword>
<evidence type="ECO:0000313" key="2">
    <source>
        <dbReference type="EMBL" id="GHD54033.1"/>
    </source>
</evidence>
<keyword evidence="3" id="KW-1185">Reference proteome</keyword>
<feature type="chain" id="PRO_5037915821" evidence="1">
    <location>
        <begin position="30"/>
        <end position="108"/>
    </location>
</feature>
<dbReference type="EMBL" id="BMZS01000007">
    <property type="protein sequence ID" value="GHD54033.1"/>
    <property type="molecule type" value="Genomic_DNA"/>
</dbReference>
<accession>A0A919CQR9</accession>
<name>A0A919CQR9_9PROT</name>
<evidence type="ECO:0000313" key="3">
    <source>
        <dbReference type="Proteomes" id="UP000630353"/>
    </source>
</evidence>
<proteinExistence type="predicted"/>
<reference evidence="2" key="1">
    <citation type="journal article" date="2014" name="Int. J. Syst. Evol. Microbiol.">
        <title>Complete genome sequence of Corynebacterium casei LMG S-19264T (=DSM 44701T), isolated from a smear-ripened cheese.</title>
        <authorList>
            <consortium name="US DOE Joint Genome Institute (JGI-PGF)"/>
            <person name="Walter F."/>
            <person name="Albersmeier A."/>
            <person name="Kalinowski J."/>
            <person name="Ruckert C."/>
        </authorList>
    </citation>
    <scope>NUCLEOTIDE SEQUENCE</scope>
    <source>
        <strain evidence="2">KCTC 42651</strain>
    </source>
</reference>
<reference evidence="2" key="2">
    <citation type="submission" date="2020-09" db="EMBL/GenBank/DDBJ databases">
        <authorList>
            <person name="Sun Q."/>
            <person name="Kim S."/>
        </authorList>
    </citation>
    <scope>NUCLEOTIDE SEQUENCE</scope>
    <source>
        <strain evidence="2">KCTC 42651</strain>
    </source>
</reference>
<organism evidence="2 3">
    <name type="scientific">Thalassobaculum fulvum</name>
    <dbReference type="NCBI Taxonomy" id="1633335"/>
    <lineage>
        <taxon>Bacteria</taxon>
        <taxon>Pseudomonadati</taxon>
        <taxon>Pseudomonadota</taxon>
        <taxon>Alphaproteobacteria</taxon>
        <taxon>Rhodospirillales</taxon>
        <taxon>Thalassobaculaceae</taxon>
        <taxon>Thalassobaculum</taxon>
    </lineage>
</organism>
<dbReference type="Proteomes" id="UP000630353">
    <property type="component" value="Unassembled WGS sequence"/>
</dbReference>
<feature type="signal peptide" evidence="1">
    <location>
        <begin position="1"/>
        <end position="29"/>
    </location>
</feature>
<gene>
    <name evidence="2" type="ORF">GCM10017083_31100</name>
</gene>
<comment type="caution">
    <text evidence="2">The sequence shown here is derived from an EMBL/GenBank/DDBJ whole genome shotgun (WGS) entry which is preliminary data.</text>
</comment>
<protein>
    <submittedName>
        <fullName evidence="2">Uncharacterized protein</fullName>
    </submittedName>
</protein>
<sequence length="108" mass="11134">MNRTLVGAVRGAMWGAVALLLMPAAPVHAQMACAAREAVVSALATRFGETVSATGVDRNGNLLEVFSSAGGSWTIVLTIPGGPTCLLASGDGWWQADERRKPAGTHDS</sequence>